<evidence type="ECO:0000313" key="10">
    <source>
        <dbReference type="Proteomes" id="UP001151287"/>
    </source>
</evidence>
<name>A0A9Q0CMK2_9POAL</name>
<dbReference type="SMART" id="SM00774">
    <property type="entry name" value="WRKY"/>
    <property type="match status" value="2"/>
</dbReference>
<feature type="compositionally biased region" description="Acidic residues" evidence="7">
    <location>
        <begin position="294"/>
        <end position="306"/>
    </location>
</feature>
<feature type="compositionally biased region" description="Basic and acidic residues" evidence="7">
    <location>
        <begin position="257"/>
        <end position="266"/>
    </location>
</feature>
<dbReference type="SUPFAM" id="SSF118290">
    <property type="entry name" value="WRKY DNA-binding domain"/>
    <property type="match status" value="2"/>
</dbReference>
<keyword evidence="5" id="KW-0804">Transcription</keyword>
<proteinExistence type="predicted"/>
<dbReference type="FunFam" id="2.20.25.80:FF:000001">
    <property type="entry name" value="WRKY transcription factor 33"/>
    <property type="match status" value="1"/>
</dbReference>
<dbReference type="InterPro" id="IPR044810">
    <property type="entry name" value="WRKY_plant"/>
</dbReference>
<dbReference type="PROSITE" id="PS50811">
    <property type="entry name" value="WRKY"/>
    <property type="match status" value="2"/>
</dbReference>
<protein>
    <recommendedName>
        <fullName evidence="8">WRKY domain-containing protein</fullName>
    </recommendedName>
</protein>
<evidence type="ECO:0000256" key="5">
    <source>
        <dbReference type="ARBA" id="ARBA00023163"/>
    </source>
</evidence>
<keyword evidence="6" id="KW-0539">Nucleus</keyword>
<sequence length="452" mass="49667">MADANSQEEKARSINSTIRPTVALPARPAFEASPGPLTLASSLFAVETDEADANEPNCQSYTQLLIGTIGGAGAGAGASGGNDRVDNERGRMGVGMPTGQQQAHFLLSPGLSPSPFLDSPSFYPHQLPNFGMPTGPQMIPQASNMSSHPPFKLLSQPEYPSSSLYHAFSQFQEMPVHTGFKPQSNTNRTQPASIVVDKPADDGYNWRKYGQKMVKGSEYPRSYYRCTHTNCSVKKKVEHSADGHITEIIYKGKHNHEKPPNKRNKDGSGAGPNDISEYDSGYTDSKNQGSISSDSEEVGDDGDDGDNDAKRRIASSSSQRTLTEPRIIVQTTSEVDLLDDGYRWRKYGQKVVKGNPHPRSYYKCTYIGCNVRKHIERASSDPKAVITTYEGKHNHEVPASRASGQSSSNAVFQPNNNTQNRLENRMPSNQDSIKRTTDFSNMIQFKKENNLI</sequence>
<feature type="region of interest" description="Disordered" evidence="7">
    <location>
        <begin position="396"/>
        <end position="433"/>
    </location>
</feature>
<feature type="region of interest" description="Disordered" evidence="7">
    <location>
        <begin position="249"/>
        <end position="325"/>
    </location>
</feature>
<evidence type="ECO:0000313" key="9">
    <source>
        <dbReference type="EMBL" id="KAJ1696774.1"/>
    </source>
</evidence>
<evidence type="ECO:0000259" key="8">
    <source>
        <dbReference type="PROSITE" id="PS50811"/>
    </source>
</evidence>
<keyword evidence="2" id="KW-0677">Repeat</keyword>
<evidence type="ECO:0000256" key="4">
    <source>
        <dbReference type="ARBA" id="ARBA00023125"/>
    </source>
</evidence>
<dbReference type="GO" id="GO:0003700">
    <property type="term" value="F:DNA-binding transcription factor activity"/>
    <property type="evidence" value="ECO:0007669"/>
    <property type="project" value="InterPro"/>
</dbReference>
<feature type="domain" description="WRKY" evidence="8">
    <location>
        <begin position="333"/>
        <end position="398"/>
    </location>
</feature>
<dbReference type="InterPro" id="IPR003657">
    <property type="entry name" value="WRKY_dom"/>
</dbReference>
<organism evidence="9 10">
    <name type="scientific">Rhynchospora breviuscula</name>
    <dbReference type="NCBI Taxonomy" id="2022672"/>
    <lineage>
        <taxon>Eukaryota</taxon>
        <taxon>Viridiplantae</taxon>
        <taxon>Streptophyta</taxon>
        <taxon>Embryophyta</taxon>
        <taxon>Tracheophyta</taxon>
        <taxon>Spermatophyta</taxon>
        <taxon>Magnoliopsida</taxon>
        <taxon>Liliopsida</taxon>
        <taxon>Poales</taxon>
        <taxon>Cyperaceae</taxon>
        <taxon>Cyperoideae</taxon>
        <taxon>Rhynchosporeae</taxon>
        <taxon>Rhynchospora</taxon>
    </lineage>
</organism>
<dbReference type="Pfam" id="PF03106">
    <property type="entry name" value="WRKY"/>
    <property type="match status" value="2"/>
</dbReference>
<dbReference type="Proteomes" id="UP001151287">
    <property type="component" value="Unassembled WGS sequence"/>
</dbReference>
<gene>
    <name evidence="9" type="ORF">LUZ63_005286</name>
</gene>
<feature type="domain" description="WRKY" evidence="8">
    <location>
        <begin position="201"/>
        <end position="259"/>
    </location>
</feature>
<keyword evidence="4" id="KW-0238">DNA-binding</keyword>
<evidence type="ECO:0000256" key="1">
    <source>
        <dbReference type="ARBA" id="ARBA00004123"/>
    </source>
</evidence>
<evidence type="ECO:0000256" key="7">
    <source>
        <dbReference type="SAM" id="MobiDB-lite"/>
    </source>
</evidence>
<feature type="compositionally biased region" description="Polar residues" evidence="7">
    <location>
        <begin position="402"/>
        <end position="431"/>
    </location>
</feature>
<dbReference type="GO" id="GO:0043565">
    <property type="term" value="F:sequence-specific DNA binding"/>
    <property type="evidence" value="ECO:0007669"/>
    <property type="project" value="InterPro"/>
</dbReference>
<keyword evidence="3" id="KW-0805">Transcription regulation</keyword>
<dbReference type="OrthoDB" id="2021103at2759"/>
<evidence type="ECO:0000256" key="3">
    <source>
        <dbReference type="ARBA" id="ARBA00023015"/>
    </source>
</evidence>
<dbReference type="AlphaFoldDB" id="A0A9Q0CMK2"/>
<dbReference type="InterPro" id="IPR036576">
    <property type="entry name" value="WRKY_dom_sf"/>
</dbReference>
<comment type="subcellular location">
    <subcellularLocation>
        <location evidence="1">Nucleus</location>
    </subcellularLocation>
</comment>
<accession>A0A9Q0CMK2</accession>
<dbReference type="FunFam" id="2.20.25.80:FF:000006">
    <property type="entry name" value="WRKY transcription factor"/>
    <property type="match status" value="1"/>
</dbReference>
<dbReference type="GO" id="GO:0009737">
    <property type="term" value="P:response to abscisic acid"/>
    <property type="evidence" value="ECO:0007669"/>
    <property type="project" value="UniProtKB-ARBA"/>
</dbReference>
<comment type="caution">
    <text evidence="9">The sequence shown here is derived from an EMBL/GenBank/DDBJ whole genome shotgun (WGS) entry which is preliminary data.</text>
</comment>
<dbReference type="PANTHER" id="PTHR31221:SF130">
    <property type="entry name" value="WRKY TRANSCRIPTION FACTOR 3-RELATED"/>
    <property type="match status" value="1"/>
</dbReference>
<evidence type="ECO:0000256" key="2">
    <source>
        <dbReference type="ARBA" id="ARBA00022737"/>
    </source>
</evidence>
<reference evidence="9" key="1">
    <citation type="journal article" date="2022" name="Cell">
        <title>Repeat-based holocentromeres influence genome architecture and karyotype evolution.</title>
        <authorList>
            <person name="Hofstatter P.G."/>
            <person name="Thangavel G."/>
            <person name="Lux T."/>
            <person name="Neumann P."/>
            <person name="Vondrak T."/>
            <person name="Novak P."/>
            <person name="Zhang M."/>
            <person name="Costa L."/>
            <person name="Castellani M."/>
            <person name="Scott A."/>
            <person name="Toegelov H."/>
            <person name="Fuchs J."/>
            <person name="Mata-Sucre Y."/>
            <person name="Dias Y."/>
            <person name="Vanzela A.L.L."/>
            <person name="Huettel B."/>
            <person name="Almeida C.C.S."/>
            <person name="Simkova H."/>
            <person name="Souza G."/>
            <person name="Pedrosa-Harand A."/>
            <person name="Macas J."/>
            <person name="Mayer K.F.X."/>
            <person name="Houben A."/>
            <person name="Marques A."/>
        </authorList>
    </citation>
    <scope>NUCLEOTIDE SEQUENCE</scope>
    <source>
        <strain evidence="9">RhyBre1mFocal</strain>
    </source>
</reference>
<dbReference type="GO" id="GO:0005634">
    <property type="term" value="C:nucleus"/>
    <property type="evidence" value="ECO:0007669"/>
    <property type="project" value="UniProtKB-SubCell"/>
</dbReference>
<dbReference type="PANTHER" id="PTHR31221">
    <property type="entry name" value="WRKY TRANSCRIPTION FACTOR PROTEIN 1-RELATED"/>
    <property type="match status" value="1"/>
</dbReference>
<dbReference type="Gene3D" id="2.20.25.80">
    <property type="entry name" value="WRKY domain"/>
    <property type="match status" value="2"/>
</dbReference>
<evidence type="ECO:0000256" key="6">
    <source>
        <dbReference type="ARBA" id="ARBA00023242"/>
    </source>
</evidence>
<dbReference type="EMBL" id="JAMQYH010000002">
    <property type="protein sequence ID" value="KAJ1696774.1"/>
    <property type="molecule type" value="Genomic_DNA"/>
</dbReference>
<keyword evidence="10" id="KW-1185">Reference proteome</keyword>